<dbReference type="PROSITE" id="PS50112">
    <property type="entry name" value="PAS"/>
    <property type="match status" value="1"/>
</dbReference>
<dbReference type="Gene3D" id="1.10.10.60">
    <property type="entry name" value="Homeodomain-like"/>
    <property type="match status" value="1"/>
</dbReference>
<dbReference type="SUPFAM" id="SSF52540">
    <property type="entry name" value="P-loop containing nucleoside triphosphate hydrolases"/>
    <property type="match status" value="1"/>
</dbReference>
<evidence type="ECO:0000259" key="8">
    <source>
        <dbReference type="PROSITE" id="PS50113"/>
    </source>
</evidence>
<keyword evidence="1" id="KW-0547">Nucleotide-binding</keyword>
<keyword evidence="2" id="KW-0067">ATP-binding</keyword>
<evidence type="ECO:0000259" key="7">
    <source>
        <dbReference type="PROSITE" id="PS50112"/>
    </source>
</evidence>
<dbReference type="Pfam" id="PF25601">
    <property type="entry name" value="AAA_lid_14"/>
    <property type="match status" value="1"/>
</dbReference>
<keyword evidence="10" id="KW-1185">Reference proteome</keyword>
<dbReference type="PROSITE" id="PS50045">
    <property type="entry name" value="SIGMA54_INTERACT_4"/>
    <property type="match status" value="1"/>
</dbReference>
<proteinExistence type="predicted"/>
<dbReference type="PANTHER" id="PTHR32071:SF117">
    <property type="entry name" value="PTS-DEPENDENT DIHYDROXYACETONE KINASE OPERON REGULATORY PROTEIN-RELATED"/>
    <property type="match status" value="1"/>
</dbReference>
<dbReference type="InterPro" id="IPR025944">
    <property type="entry name" value="Sigma_54_int_dom_CS"/>
</dbReference>
<feature type="domain" description="PAS" evidence="7">
    <location>
        <begin position="142"/>
        <end position="194"/>
    </location>
</feature>
<keyword evidence="5" id="KW-0804">Transcription</keyword>
<dbReference type="InterPro" id="IPR035965">
    <property type="entry name" value="PAS-like_dom_sf"/>
</dbReference>
<organism evidence="9 10">
    <name type="scientific">Colwellia echini</name>
    <dbReference type="NCBI Taxonomy" id="1982103"/>
    <lineage>
        <taxon>Bacteria</taxon>
        <taxon>Pseudomonadati</taxon>
        <taxon>Pseudomonadota</taxon>
        <taxon>Gammaproteobacteria</taxon>
        <taxon>Alteromonadales</taxon>
        <taxon>Colwelliaceae</taxon>
        <taxon>Colwellia</taxon>
    </lineage>
</organism>
<dbReference type="Proteomes" id="UP000815846">
    <property type="component" value="Unassembled WGS sequence"/>
</dbReference>
<dbReference type="PROSITE" id="PS50113">
    <property type="entry name" value="PAC"/>
    <property type="match status" value="1"/>
</dbReference>
<dbReference type="RefSeq" id="WP_101344462.1">
    <property type="nucleotide sequence ID" value="NZ_PJAI02000002.1"/>
</dbReference>
<dbReference type="SMART" id="SM00091">
    <property type="entry name" value="PAS"/>
    <property type="match status" value="1"/>
</dbReference>
<dbReference type="SUPFAM" id="SSF55785">
    <property type="entry name" value="PYP-like sensor domain (PAS domain)"/>
    <property type="match status" value="1"/>
</dbReference>
<dbReference type="CDD" id="cd00009">
    <property type="entry name" value="AAA"/>
    <property type="match status" value="1"/>
</dbReference>
<dbReference type="InterPro" id="IPR000014">
    <property type="entry name" value="PAS"/>
</dbReference>
<feature type="domain" description="PAC" evidence="8">
    <location>
        <begin position="220"/>
        <end position="272"/>
    </location>
</feature>
<dbReference type="CDD" id="cd00130">
    <property type="entry name" value="PAS"/>
    <property type="match status" value="1"/>
</dbReference>
<dbReference type="PROSITE" id="PS00675">
    <property type="entry name" value="SIGMA54_INTERACT_1"/>
    <property type="match status" value="1"/>
</dbReference>
<evidence type="ECO:0000256" key="4">
    <source>
        <dbReference type="ARBA" id="ARBA00023125"/>
    </source>
</evidence>
<dbReference type="Gene3D" id="3.40.50.300">
    <property type="entry name" value="P-loop containing nucleotide triphosphate hydrolases"/>
    <property type="match status" value="1"/>
</dbReference>
<evidence type="ECO:0000313" key="9">
    <source>
        <dbReference type="EMBL" id="TYK66878.1"/>
    </source>
</evidence>
<dbReference type="InterPro" id="IPR058031">
    <property type="entry name" value="AAA_lid_NorR"/>
</dbReference>
<evidence type="ECO:0000259" key="6">
    <source>
        <dbReference type="PROSITE" id="PS50045"/>
    </source>
</evidence>
<evidence type="ECO:0000256" key="2">
    <source>
        <dbReference type="ARBA" id="ARBA00022840"/>
    </source>
</evidence>
<dbReference type="EMBL" id="PJAI02000002">
    <property type="protein sequence ID" value="TYK66878.1"/>
    <property type="molecule type" value="Genomic_DNA"/>
</dbReference>
<dbReference type="Pfam" id="PF00158">
    <property type="entry name" value="Sigma54_activat"/>
    <property type="match status" value="1"/>
</dbReference>
<evidence type="ECO:0000256" key="3">
    <source>
        <dbReference type="ARBA" id="ARBA00023015"/>
    </source>
</evidence>
<dbReference type="Pfam" id="PF00989">
    <property type="entry name" value="PAS"/>
    <property type="match status" value="1"/>
</dbReference>
<dbReference type="InterPro" id="IPR027417">
    <property type="entry name" value="P-loop_NTPase"/>
</dbReference>
<evidence type="ECO:0000313" key="10">
    <source>
        <dbReference type="Proteomes" id="UP000815846"/>
    </source>
</evidence>
<keyword evidence="4" id="KW-0238">DNA-binding</keyword>
<protein>
    <submittedName>
        <fullName evidence="9">PAS domain S-box protein</fullName>
    </submittedName>
</protein>
<gene>
    <name evidence="9" type="ORF">CWS31_003590</name>
</gene>
<accession>A0ABY3N097</accession>
<comment type="caution">
    <text evidence="9">The sequence shown here is derived from an EMBL/GenBank/DDBJ whole genome shotgun (WGS) entry which is preliminary data.</text>
</comment>
<keyword evidence="3" id="KW-0805">Transcription regulation</keyword>
<evidence type="ECO:0000256" key="5">
    <source>
        <dbReference type="ARBA" id="ARBA00023163"/>
    </source>
</evidence>
<dbReference type="SMART" id="SM00382">
    <property type="entry name" value="AAA"/>
    <property type="match status" value="1"/>
</dbReference>
<name>A0ABY3N097_9GAMM</name>
<dbReference type="NCBIfam" id="TIGR00229">
    <property type="entry name" value="sensory_box"/>
    <property type="match status" value="1"/>
</dbReference>
<evidence type="ECO:0000256" key="1">
    <source>
        <dbReference type="ARBA" id="ARBA00022741"/>
    </source>
</evidence>
<sequence>MKAHLFLNAPKALLYIDPFTNQILEFNNKASALFAIDLTLKKAPKLTCLTATKIFNGCLDKLIHFTQQVLEQGEAWSNDLFIIVNGDKVYLDITASVVDNKLLFSCQDAKLTYSRYHQAIAQAQYQAGIVHWNANETIFEEIERQNQLLLSAVGDGIYGVDVNGNTTFVNKAAEHILGWTKAELVGKNIHDVIHHSHENGEHYKDVECPIYAAFKDGEIHSVDDEVFWKKDGIPVAVEYKSTPVTENGLLIGAVVIFRDITERKNIQGKLLNAIKEIDTLKHRLEMDNAYLLEELNADFNHHQIIGQSINVQQMVNRIELVGATNANVLITGESGTGKELIARAIHEVSERKARPLIRVNCAAIPAELFESEFFGHVKGAFSGAVADRVGRFELADGATIFLDEVGEIPIQLQGKLLRVLQEQQFERVGESKTRHVDVRVISATNQNLQSLVRQQKFREDLYFRLNVFPIHSPALRERAEDIPLLAKHFIDKVCVSLNRPQPHVSLAQMQFLTQYDWPGNIRELENIIERQIILAKSNKISFTFLAKESLKNKSYANKTFTDDLFSDAPISHDRLEDQSISHDHFLKTTIVPPLMSASAHKLLEKANVENALRQCKGKIYGEDGAAEILGLKPTTLSSRLKKYGLNKNDYIN</sequence>
<dbReference type="InterPro" id="IPR025662">
    <property type="entry name" value="Sigma_54_int_dom_ATP-bd_1"/>
</dbReference>
<dbReference type="PANTHER" id="PTHR32071">
    <property type="entry name" value="TRANSCRIPTIONAL REGULATORY PROTEIN"/>
    <property type="match status" value="1"/>
</dbReference>
<dbReference type="InterPro" id="IPR000700">
    <property type="entry name" value="PAS-assoc_C"/>
</dbReference>
<feature type="domain" description="Sigma-54 factor interaction" evidence="6">
    <location>
        <begin position="304"/>
        <end position="533"/>
    </location>
</feature>
<dbReference type="PROSITE" id="PS00688">
    <property type="entry name" value="SIGMA54_INTERACT_3"/>
    <property type="match status" value="1"/>
</dbReference>
<dbReference type="Gene3D" id="3.30.450.20">
    <property type="entry name" value="PAS domain"/>
    <property type="match status" value="1"/>
</dbReference>
<dbReference type="InterPro" id="IPR013767">
    <property type="entry name" value="PAS_fold"/>
</dbReference>
<dbReference type="InterPro" id="IPR003593">
    <property type="entry name" value="AAA+_ATPase"/>
</dbReference>
<dbReference type="InterPro" id="IPR002078">
    <property type="entry name" value="Sigma_54_int"/>
</dbReference>
<reference evidence="9 10" key="1">
    <citation type="submission" date="2019-08" db="EMBL/GenBank/DDBJ databases">
        <title>Microbe sample from Colwellia echini.</title>
        <authorList>
            <person name="Christiansen L."/>
            <person name="Pathiraja D."/>
            <person name="Schultz-Johansen M."/>
            <person name="Choi I.-G."/>
            <person name="Stougaard P."/>
        </authorList>
    </citation>
    <scope>NUCLEOTIDE SEQUENCE [LARGE SCALE GENOMIC DNA]</scope>
    <source>
        <strain evidence="9 10">A3</strain>
    </source>
</reference>
<dbReference type="Gene3D" id="1.10.8.60">
    <property type="match status" value="1"/>
</dbReference>